<feature type="domain" description="Transglutaminase-like" evidence="2">
    <location>
        <begin position="131"/>
        <end position="183"/>
    </location>
</feature>
<dbReference type="InterPro" id="IPR002931">
    <property type="entry name" value="Transglutaminase-like"/>
</dbReference>
<dbReference type="PANTHER" id="PTHR46333">
    <property type="entry name" value="CYTOKINESIS PROTEIN 3"/>
    <property type="match status" value="1"/>
</dbReference>
<keyword evidence="4" id="KW-1185">Reference proteome</keyword>
<dbReference type="RefSeq" id="WP_230497854.1">
    <property type="nucleotide sequence ID" value="NZ_CAKJTG010000021.1"/>
</dbReference>
<feature type="chain" id="PRO_5039083842" description="Transglutaminase-like domain-containing protein" evidence="1">
    <location>
        <begin position="27"/>
        <end position="217"/>
    </location>
</feature>
<organism evidence="3 4">
    <name type="scientific">Pseudoneobacillus rhizosphaerae</name>
    <dbReference type="NCBI Taxonomy" id="2880968"/>
    <lineage>
        <taxon>Bacteria</taxon>
        <taxon>Bacillati</taxon>
        <taxon>Bacillota</taxon>
        <taxon>Bacilli</taxon>
        <taxon>Bacillales</taxon>
        <taxon>Bacillaceae</taxon>
        <taxon>Pseudoneobacillus</taxon>
    </lineage>
</organism>
<gene>
    <name evidence="3" type="ORF">NEOCIP111885_03363</name>
</gene>
<accession>A0A9C7GCQ2</accession>
<dbReference type="Proteomes" id="UP000789845">
    <property type="component" value="Unassembled WGS sequence"/>
</dbReference>
<feature type="signal peptide" evidence="1">
    <location>
        <begin position="1"/>
        <end position="26"/>
    </location>
</feature>
<proteinExistence type="predicted"/>
<evidence type="ECO:0000256" key="1">
    <source>
        <dbReference type="SAM" id="SignalP"/>
    </source>
</evidence>
<comment type="caution">
    <text evidence="3">The sequence shown here is derived from an EMBL/GenBank/DDBJ whole genome shotgun (WGS) entry which is preliminary data.</text>
</comment>
<dbReference type="InterPro" id="IPR052557">
    <property type="entry name" value="CAP/Cytokinesis_protein"/>
</dbReference>
<dbReference type="SUPFAM" id="SSF54001">
    <property type="entry name" value="Cysteine proteinases"/>
    <property type="match status" value="1"/>
</dbReference>
<name>A0A9C7GCQ2_9BACI</name>
<evidence type="ECO:0000313" key="3">
    <source>
        <dbReference type="EMBL" id="CAG9609620.1"/>
    </source>
</evidence>
<dbReference type="Gene3D" id="3.10.620.30">
    <property type="match status" value="1"/>
</dbReference>
<dbReference type="PANTHER" id="PTHR46333:SF2">
    <property type="entry name" value="CYTOKINESIS PROTEIN 3"/>
    <property type="match status" value="1"/>
</dbReference>
<dbReference type="GO" id="GO:0005737">
    <property type="term" value="C:cytoplasm"/>
    <property type="evidence" value="ECO:0007669"/>
    <property type="project" value="TreeGrafter"/>
</dbReference>
<dbReference type="Pfam" id="PF01841">
    <property type="entry name" value="Transglut_core"/>
    <property type="match status" value="1"/>
</dbReference>
<dbReference type="SMART" id="SM00460">
    <property type="entry name" value="TGc"/>
    <property type="match status" value="1"/>
</dbReference>
<protein>
    <recommendedName>
        <fullName evidence="2">Transglutaminase-like domain-containing protein</fullName>
    </recommendedName>
</protein>
<sequence>MNRKWIIITITLTLLIGGLKASPAFASNGDLSQSLLQKFSLFRTNEHFAFTRIVNSILSFTDVSEYILPSKLVQSHHPEIQQLATELTLGLKTNEEKSKAIFKWVATNISYDAESYFRDPSNPRYYSSLETLRDKQALCSGYANLNAALHRSIGIEARVVYGEGHAWNEVKISNSWIEQDPTYASGGLDMINKSFIPQFNEQYFSSVDLRREGIFPW</sequence>
<reference evidence="3" key="1">
    <citation type="submission" date="2021-10" db="EMBL/GenBank/DDBJ databases">
        <authorList>
            <person name="Criscuolo A."/>
        </authorList>
    </citation>
    <scope>NUCLEOTIDE SEQUENCE</scope>
    <source>
        <strain evidence="3">CIP111885</strain>
    </source>
</reference>
<keyword evidence="1" id="KW-0732">Signal</keyword>
<evidence type="ECO:0000259" key="2">
    <source>
        <dbReference type="SMART" id="SM00460"/>
    </source>
</evidence>
<evidence type="ECO:0000313" key="4">
    <source>
        <dbReference type="Proteomes" id="UP000789845"/>
    </source>
</evidence>
<dbReference type="InterPro" id="IPR038765">
    <property type="entry name" value="Papain-like_cys_pep_sf"/>
</dbReference>
<dbReference type="AlphaFoldDB" id="A0A9C7GCQ2"/>
<dbReference type="EMBL" id="CAKJTG010000021">
    <property type="protein sequence ID" value="CAG9609620.1"/>
    <property type="molecule type" value="Genomic_DNA"/>
</dbReference>